<dbReference type="InterPro" id="IPR016007">
    <property type="entry name" value="Alpha_rhamnosid"/>
</dbReference>
<dbReference type="InterPro" id="IPR012341">
    <property type="entry name" value="6hp_glycosidase-like_sf"/>
</dbReference>
<dbReference type="AlphaFoldDB" id="A0A9D2BIQ6"/>
<dbReference type="SUPFAM" id="SSF48208">
    <property type="entry name" value="Six-hairpin glycosidases"/>
    <property type="match status" value="1"/>
</dbReference>
<gene>
    <name evidence="5" type="ORF">H9734_03895</name>
</gene>
<dbReference type="GO" id="GO:0030596">
    <property type="term" value="F:alpha-L-rhamnosidase activity"/>
    <property type="evidence" value="ECO:0007669"/>
    <property type="project" value="UniProtKB-EC"/>
</dbReference>
<dbReference type="PANTHER" id="PTHR33307">
    <property type="entry name" value="ALPHA-RHAMNOSIDASE (EUROFUNG)"/>
    <property type="match status" value="1"/>
</dbReference>
<dbReference type="Pfam" id="PF05592">
    <property type="entry name" value="Bac_rhamnosid"/>
    <property type="match status" value="1"/>
</dbReference>
<protein>
    <recommendedName>
        <fullName evidence="2">alpha-L-rhamnosidase</fullName>
        <ecNumber evidence="2">3.2.1.40</ecNumber>
    </recommendedName>
</protein>
<feature type="domain" description="Alpha-L-rhamnosidase concanavalin-like" evidence="3">
    <location>
        <begin position="245"/>
        <end position="323"/>
    </location>
</feature>
<dbReference type="InterPro" id="IPR008902">
    <property type="entry name" value="Rhamnosid_concanavalin"/>
</dbReference>
<dbReference type="EMBL" id="DXEK01000063">
    <property type="protein sequence ID" value="HIX76724.1"/>
    <property type="molecule type" value="Genomic_DNA"/>
</dbReference>
<evidence type="ECO:0000256" key="2">
    <source>
        <dbReference type="ARBA" id="ARBA00012652"/>
    </source>
</evidence>
<evidence type="ECO:0000313" key="5">
    <source>
        <dbReference type="EMBL" id="HIX76724.1"/>
    </source>
</evidence>
<dbReference type="SUPFAM" id="SSF49785">
    <property type="entry name" value="Galactose-binding domain-like"/>
    <property type="match status" value="1"/>
</dbReference>
<proteinExistence type="predicted"/>
<dbReference type="Pfam" id="PF17389">
    <property type="entry name" value="Bac_rhamnosid6H"/>
    <property type="match status" value="1"/>
</dbReference>
<dbReference type="InterPro" id="IPR035396">
    <property type="entry name" value="Bac_rhamnosid6H"/>
</dbReference>
<organism evidence="5 6">
    <name type="scientific">Candidatus Fusicatenibacter merdavium</name>
    <dbReference type="NCBI Taxonomy" id="2838600"/>
    <lineage>
        <taxon>Bacteria</taxon>
        <taxon>Bacillati</taxon>
        <taxon>Bacillota</taxon>
        <taxon>Clostridia</taxon>
        <taxon>Lachnospirales</taxon>
        <taxon>Lachnospiraceae</taxon>
        <taxon>Fusicatenibacter</taxon>
    </lineage>
</organism>
<dbReference type="Gene3D" id="2.60.120.260">
    <property type="entry name" value="Galactose-binding domain-like"/>
    <property type="match status" value="2"/>
</dbReference>
<keyword evidence="5" id="KW-0378">Hydrolase</keyword>
<reference evidence="5" key="2">
    <citation type="submission" date="2021-04" db="EMBL/GenBank/DDBJ databases">
        <authorList>
            <person name="Gilroy R."/>
        </authorList>
    </citation>
    <scope>NUCLEOTIDE SEQUENCE</scope>
    <source>
        <strain evidence="5">CHK183-1962</strain>
    </source>
</reference>
<dbReference type="PANTHER" id="PTHR33307:SF6">
    <property type="entry name" value="ALPHA-RHAMNOSIDASE (EUROFUNG)-RELATED"/>
    <property type="match status" value="1"/>
</dbReference>
<name>A0A9D2BIQ6_9FIRM</name>
<reference evidence="5" key="1">
    <citation type="journal article" date="2021" name="PeerJ">
        <title>Extensive microbial diversity within the chicken gut microbiome revealed by metagenomics and culture.</title>
        <authorList>
            <person name="Gilroy R."/>
            <person name="Ravi A."/>
            <person name="Getino M."/>
            <person name="Pursley I."/>
            <person name="Horton D.L."/>
            <person name="Alikhan N.F."/>
            <person name="Baker D."/>
            <person name="Gharbi K."/>
            <person name="Hall N."/>
            <person name="Watson M."/>
            <person name="Adriaenssens E.M."/>
            <person name="Foster-Nyarko E."/>
            <person name="Jarju S."/>
            <person name="Secka A."/>
            <person name="Antonio M."/>
            <person name="Oren A."/>
            <person name="Chaudhuri R.R."/>
            <person name="La Ragione R."/>
            <person name="Hildebrand F."/>
            <person name="Pallen M.J."/>
        </authorList>
    </citation>
    <scope>NUCLEOTIDE SEQUENCE</scope>
    <source>
        <strain evidence="5">CHK183-1962</strain>
    </source>
</reference>
<dbReference type="Proteomes" id="UP000886890">
    <property type="component" value="Unassembled WGS sequence"/>
</dbReference>
<evidence type="ECO:0000259" key="4">
    <source>
        <dbReference type="Pfam" id="PF17389"/>
    </source>
</evidence>
<dbReference type="GO" id="GO:0005975">
    <property type="term" value="P:carbohydrate metabolic process"/>
    <property type="evidence" value="ECO:0007669"/>
    <property type="project" value="InterPro"/>
</dbReference>
<accession>A0A9D2BIQ6</accession>
<sequence>MNPKPFTNFPRHRFSGTWITHPMFSGLAPLNVFHRENEPLDYSHPEDKKNLHFLFRKKFSVTPDKRCRYLIDFSADDYARIKINGRTAALGPAQGYYFYYRWNRVDVTELLRTGENMIEAEVYYQGLINRAYQSGNLRSGLVLDLLEESPEGEQRLLLKTDDTFETILLRSRLKAAPGRIWGYDTQYPEDYDSRLEPTDSDAVWEPACINPNADYIFASSPSPSVQFYERRPEIKKRQFPGQTILFCDFGEEITGTLKLKARGTAGQTVTILCGEELGREPWKVRFDMRCNCRYEEYWTLKDGENLLEQFDYKGFRYCSLLVPEHAKILEISAVVRHYPFHAEDCVLKTNDPVLSQVFDLCKRTVQYGCQETYVDCPTREKGQYLGDLTITSASHLWLTGDGRLLRKALEDFCLSVFFCPGMTAVAPGSLMQEIADYSLQFPIVALRYYEFSGDRDFLALCLKACRNIRSYFRRYRRPDGLLEQVSEKWNMVDWPENLRDGYGFPLTRPAIGPGVHNVINAFYIGFLIKMDEIEQILGCTRPQRKQEIRRLTDAFQNAFLDRKRGIYVDAELSPAPQADSASKNPAPGHASLHSNILPVYFGFYDRSCTETLTDFLLEKGMCSGVYMTWFQMKALCRLGQYDAVYHMITSTGENSWYNMIREGATTCFEAWGKNQKWNTSLCHPWATGPISVLIEDFLGWRLDGTRGLCHLPDGINAEIRLPEHFRR</sequence>
<feature type="domain" description="Alpha-L-rhamnosidase six-hairpin glycosidase" evidence="4">
    <location>
        <begin position="346"/>
        <end position="690"/>
    </location>
</feature>
<dbReference type="Gene3D" id="1.50.10.10">
    <property type="match status" value="1"/>
</dbReference>
<comment type="caution">
    <text evidence="5">The sequence shown here is derived from an EMBL/GenBank/DDBJ whole genome shotgun (WGS) entry which is preliminary data.</text>
</comment>
<evidence type="ECO:0000256" key="1">
    <source>
        <dbReference type="ARBA" id="ARBA00001445"/>
    </source>
</evidence>
<comment type="catalytic activity">
    <reaction evidence="1">
        <text>Hydrolysis of terminal non-reducing alpha-L-rhamnose residues in alpha-L-rhamnosides.</text>
        <dbReference type="EC" id="3.2.1.40"/>
    </reaction>
</comment>
<dbReference type="InterPro" id="IPR008979">
    <property type="entry name" value="Galactose-bd-like_sf"/>
</dbReference>
<evidence type="ECO:0000259" key="3">
    <source>
        <dbReference type="Pfam" id="PF05592"/>
    </source>
</evidence>
<evidence type="ECO:0000313" key="6">
    <source>
        <dbReference type="Proteomes" id="UP000886890"/>
    </source>
</evidence>
<dbReference type="EC" id="3.2.1.40" evidence="2"/>
<dbReference type="InterPro" id="IPR008928">
    <property type="entry name" value="6-hairpin_glycosidase_sf"/>
</dbReference>